<dbReference type="eggNOG" id="ENOG5031SYT">
    <property type="taxonomic scope" value="Bacteria"/>
</dbReference>
<keyword evidence="2" id="KW-0732">Signal</keyword>
<feature type="region of interest" description="Disordered" evidence="1">
    <location>
        <begin position="186"/>
        <end position="208"/>
    </location>
</feature>
<reference evidence="3" key="1">
    <citation type="submission" date="2006-10" db="EMBL/GenBank/DDBJ databases">
        <title>Complete sequence of Solibacter usitatus Ellin6076.</title>
        <authorList>
            <consortium name="US DOE Joint Genome Institute"/>
            <person name="Copeland A."/>
            <person name="Lucas S."/>
            <person name="Lapidus A."/>
            <person name="Barry K."/>
            <person name="Detter J.C."/>
            <person name="Glavina del Rio T."/>
            <person name="Hammon N."/>
            <person name="Israni S."/>
            <person name="Dalin E."/>
            <person name="Tice H."/>
            <person name="Pitluck S."/>
            <person name="Thompson L.S."/>
            <person name="Brettin T."/>
            <person name="Bruce D."/>
            <person name="Han C."/>
            <person name="Tapia R."/>
            <person name="Gilna P."/>
            <person name="Schmutz J."/>
            <person name="Larimer F."/>
            <person name="Land M."/>
            <person name="Hauser L."/>
            <person name="Kyrpides N."/>
            <person name="Mikhailova N."/>
            <person name="Janssen P.H."/>
            <person name="Kuske C.R."/>
            <person name="Richardson P."/>
        </authorList>
    </citation>
    <scope>NUCLEOTIDE SEQUENCE</scope>
    <source>
        <strain evidence="3">Ellin6076</strain>
    </source>
</reference>
<dbReference type="HOGENOM" id="CLU_1472296_0_0_0"/>
<dbReference type="KEGG" id="sus:Acid_3758"/>
<dbReference type="AlphaFoldDB" id="Q020D7"/>
<protein>
    <submittedName>
        <fullName evidence="3">Uncharacterized protein</fullName>
    </submittedName>
</protein>
<proteinExistence type="predicted"/>
<evidence type="ECO:0000256" key="2">
    <source>
        <dbReference type="SAM" id="SignalP"/>
    </source>
</evidence>
<feature type="signal peptide" evidence="2">
    <location>
        <begin position="1"/>
        <end position="25"/>
    </location>
</feature>
<feature type="chain" id="PRO_5004163698" evidence="2">
    <location>
        <begin position="26"/>
        <end position="208"/>
    </location>
</feature>
<accession>Q020D7</accession>
<name>Q020D7_SOLUE</name>
<dbReference type="STRING" id="234267.Acid_3758"/>
<sequence precursor="true">MIKQLQCLAAAGALSLALAVNPLAAAPDDGTNTFNMLVSAGAKTCLANATATVKIRPTGAVDIMEVTADGLPANTNFNVFVIQVPKAQFGVAWYQGDLVTDKKGRARQEFTGRFNIETFSTAQGSVPAPLVFTDGPFPDASTNPSFNPIQMYHLGIWFDSPLDAQNAGCPATVTPFGGNHQAGLQIFNTSNSPDDHGPLKDTGTSTKH</sequence>
<dbReference type="EMBL" id="CP000473">
    <property type="protein sequence ID" value="ABJ84728.1"/>
    <property type="molecule type" value="Genomic_DNA"/>
</dbReference>
<evidence type="ECO:0000313" key="3">
    <source>
        <dbReference type="EMBL" id="ABJ84728.1"/>
    </source>
</evidence>
<dbReference type="InParanoid" id="Q020D7"/>
<organism evidence="3">
    <name type="scientific">Solibacter usitatus (strain Ellin6076)</name>
    <dbReference type="NCBI Taxonomy" id="234267"/>
    <lineage>
        <taxon>Bacteria</taxon>
        <taxon>Pseudomonadati</taxon>
        <taxon>Acidobacteriota</taxon>
        <taxon>Terriglobia</taxon>
        <taxon>Bryobacterales</taxon>
        <taxon>Solibacteraceae</taxon>
        <taxon>Candidatus Solibacter</taxon>
    </lineage>
</organism>
<gene>
    <name evidence="3" type="ordered locus">Acid_3758</name>
</gene>
<evidence type="ECO:0000256" key="1">
    <source>
        <dbReference type="SAM" id="MobiDB-lite"/>
    </source>
</evidence>